<proteinExistence type="predicted"/>
<feature type="region of interest" description="Disordered" evidence="1">
    <location>
        <begin position="81"/>
        <end position="119"/>
    </location>
</feature>
<keyword evidence="3" id="KW-1185">Reference proteome</keyword>
<gene>
    <name evidence="2" type="ORF">TNCV_3108571</name>
</gene>
<evidence type="ECO:0000256" key="1">
    <source>
        <dbReference type="SAM" id="MobiDB-lite"/>
    </source>
</evidence>
<protein>
    <submittedName>
        <fullName evidence="2">Uncharacterized protein</fullName>
    </submittedName>
</protein>
<evidence type="ECO:0000313" key="2">
    <source>
        <dbReference type="EMBL" id="GFY06178.1"/>
    </source>
</evidence>
<sequence>MTFELAPSSPQSADERTLSLDSFNVHHLFYKGDINMTPRRNKEKFNNFRGLNRVEDYRLSRRRIFLSRNRSSYAVEQFQSEANWEAMDRRAPNNSKNWQRTTEDDVRAGQSTPAPHGGE</sequence>
<accession>A0A8X6S7F3</accession>
<name>A0A8X6S7F3_TRICX</name>
<comment type="caution">
    <text evidence="2">The sequence shown here is derived from an EMBL/GenBank/DDBJ whole genome shotgun (WGS) entry which is preliminary data.</text>
</comment>
<dbReference type="Proteomes" id="UP000887159">
    <property type="component" value="Unassembled WGS sequence"/>
</dbReference>
<organism evidence="2 3">
    <name type="scientific">Trichonephila clavipes</name>
    <name type="common">Golden silk orbweaver</name>
    <name type="synonym">Nephila clavipes</name>
    <dbReference type="NCBI Taxonomy" id="2585209"/>
    <lineage>
        <taxon>Eukaryota</taxon>
        <taxon>Metazoa</taxon>
        <taxon>Ecdysozoa</taxon>
        <taxon>Arthropoda</taxon>
        <taxon>Chelicerata</taxon>
        <taxon>Arachnida</taxon>
        <taxon>Araneae</taxon>
        <taxon>Araneomorphae</taxon>
        <taxon>Entelegynae</taxon>
        <taxon>Araneoidea</taxon>
        <taxon>Nephilidae</taxon>
        <taxon>Trichonephila</taxon>
    </lineage>
</organism>
<evidence type="ECO:0000313" key="3">
    <source>
        <dbReference type="Proteomes" id="UP000887159"/>
    </source>
</evidence>
<reference evidence="2" key="1">
    <citation type="submission" date="2020-08" db="EMBL/GenBank/DDBJ databases">
        <title>Multicomponent nature underlies the extraordinary mechanical properties of spider dragline silk.</title>
        <authorList>
            <person name="Kono N."/>
            <person name="Nakamura H."/>
            <person name="Mori M."/>
            <person name="Yoshida Y."/>
            <person name="Ohtoshi R."/>
            <person name="Malay A.D."/>
            <person name="Moran D.A.P."/>
            <person name="Tomita M."/>
            <person name="Numata K."/>
            <person name="Arakawa K."/>
        </authorList>
    </citation>
    <scope>NUCLEOTIDE SEQUENCE</scope>
</reference>
<dbReference type="AlphaFoldDB" id="A0A8X6S7F3"/>
<dbReference type="EMBL" id="BMAU01021257">
    <property type="protein sequence ID" value="GFY06178.1"/>
    <property type="molecule type" value="Genomic_DNA"/>
</dbReference>